<dbReference type="PROSITE" id="PS51387">
    <property type="entry name" value="FAD_PCMH"/>
    <property type="match status" value="1"/>
</dbReference>
<keyword evidence="2" id="KW-0285">Flavoprotein</keyword>
<dbReference type="Pfam" id="PF02913">
    <property type="entry name" value="FAD-oxidase_C"/>
    <property type="match status" value="1"/>
</dbReference>
<dbReference type="SUPFAM" id="SSF56176">
    <property type="entry name" value="FAD-binding/transporter-associated domain-like"/>
    <property type="match status" value="1"/>
</dbReference>
<dbReference type="GO" id="GO:0071949">
    <property type="term" value="F:FAD binding"/>
    <property type="evidence" value="ECO:0007669"/>
    <property type="project" value="InterPro"/>
</dbReference>
<name>A0A2T4UMU6_9ACTN</name>
<dbReference type="SUPFAM" id="SSF55103">
    <property type="entry name" value="FAD-linked oxidases, C-terminal domain"/>
    <property type="match status" value="1"/>
</dbReference>
<dbReference type="InterPro" id="IPR016167">
    <property type="entry name" value="FAD-bd_PCMH_sub1"/>
</dbReference>
<dbReference type="Proteomes" id="UP000240739">
    <property type="component" value="Unassembled WGS sequence"/>
</dbReference>
<feature type="site" description="Important for enzyme activity" evidence="8">
    <location>
        <position position="317"/>
    </location>
</feature>
<comment type="similarity">
    <text evidence="1">Belongs to the FAD-binding oxidoreductase/transferase type 4 family.</text>
</comment>
<dbReference type="Gene3D" id="3.30.300.330">
    <property type="match status" value="1"/>
</dbReference>
<keyword evidence="4" id="KW-0560">Oxidoreductase</keyword>
<organism evidence="10 11">
    <name type="scientific">Paraconexibacter algicola</name>
    <dbReference type="NCBI Taxonomy" id="2133960"/>
    <lineage>
        <taxon>Bacteria</taxon>
        <taxon>Bacillati</taxon>
        <taxon>Actinomycetota</taxon>
        <taxon>Thermoleophilia</taxon>
        <taxon>Solirubrobacterales</taxon>
        <taxon>Paraconexibacteraceae</taxon>
        <taxon>Paraconexibacter</taxon>
    </lineage>
</organism>
<dbReference type="InterPro" id="IPR016166">
    <property type="entry name" value="FAD-bd_PCMH"/>
</dbReference>
<feature type="binding site" evidence="7">
    <location>
        <begin position="133"/>
        <end position="139"/>
    </location>
    <ligand>
        <name>FAD</name>
        <dbReference type="ChEBI" id="CHEBI:57692"/>
    </ligand>
</feature>
<feature type="binding site" evidence="6">
    <location>
        <position position="412"/>
    </location>
    <ligand>
        <name>substrate</name>
    </ligand>
</feature>
<evidence type="ECO:0000256" key="4">
    <source>
        <dbReference type="ARBA" id="ARBA00023002"/>
    </source>
</evidence>
<comment type="cofactor">
    <cofactor evidence="7">
        <name>FAD</name>
        <dbReference type="ChEBI" id="CHEBI:57692"/>
    </cofactor>
</comment>
<evidence type="ECO:0000256" key="6">
    <source>
        <dbReference type="PIRSR" id="PIRSR625650-2"/>
    </source>
</evidence>
<evidence type="ECO:0000259" key="9">
    <source>
        <dbReference type="PROSITE" id="PS51387"/>
    </source>
</evidence>
<keyword evidence="3 7" id="KW-0274">FAD</keyword>
<keyword evidence="11" id="KW-1185">Reference proteome</keyword>
<evidence type="ECO:0000313" key="10">
    <source>
        <dbReference type="EMBL" id="PTL60566.1"/>
    </source>
</evidence>
<evidence type="ECO:0000256" key="1">
    <source>
        <dbReference type="ARBA" id="ARBA00008000"/>
    </source>
</evidence>
<dbReference type="Pfam" id="PF01565">
    <property type="entry name" value="FAD_binding_4"/>
    <property type="match status" value="1"/>
</dbReference>
<feature type="binding site" evidence="7">
    <location>
        <begin position="266"/>
        <end position="272"/>
    </location>
    <ligand>
        <name>FAD</name>
        <dbReference type="ChEBI" id="CHEBI:57692"/>
    </ligand>
</feature>
<dbReference type="Gene3D" id="3.30.43.10">
    <property type="entry name" value="Uridine Diphospho-n-acetylenolpyruvylglucosamine Reductase, domain 2"/>
    <property type="match status" value="1"/>
</dbReference>
<dbReference type="GO" id="GO:0008609">
    <property type="term" value="F:alkylglycerone-phosphate synthase activity"/>
    <property type="evidence" value="ECO:0007669"/>
    <property type="project" value="InterPro"/>
</dbReference>
<dbReference type="InterPro" id="IPR016164">
    <property type="entry name" value="FAD-linked_Oxase-like_C"/>
</dbReference>
<reference evidence="10 11" key="1">
    <citation type="submission" date="2018-03" db="EMBL/GenBank/DDBJ databases">
        <title>Aquarubrobacter algicola gen. nov., sp. nov., a novel actinobacterium isolated from shallow eutrophic lake during the end of cyanobacterial harmful algal blooms.</title>
        <authorList>
            <person name="Chun S.J."/>
        </authorList>
    </citation>
    <scope>NUCLEOTIDE SEQUENCE [LARGE SCALE GENOMIC DNA]</scope>
    <source>
        <strain evidence="10 11">Seoho-28</strain>
    </source>
</reference>
<gene>
    <name evidence="10" type="ORF">C7Y72_13420</name>
</gene>
<dbReference type="InterPro" id="IPR025650">
    <property type="entry name" value="Alkyl-DHAP_Synthase"/>
</dbReference>
<proteinExistence type="inferred from homology"/>
<evidence type="ECO:0000256" key="5">
    <source>
        <dbReference type="PIRSR" id="PIRSR625650-1"/>
    </source>
</evidence>
<dbReference type="EMBL" id="PYYB01000001">
    <property type="protein sequence ID" value="PTL60566.1"/>
    <property type="molecule type" value="Genomic_DNA"/>
</dbReference>
<dbReference type="InterPro" id="IPR016169">
    <property type="entry name" value="FAD-bd_PCMH_sub2"/>
</dbReference>
<dbReference type="InterPro" id="IPR004113">
    <property type="entry name" value="FAD-bd_oxidored_4_C"/>
</dbReference>
<evidence type="ECO:0000313" key="11">
    <source>
        <dbReference type="Proteomes" id="UP000240739"/>
    </source>
</evidence>
<dbReference type="InterPro" id="IPR036318">
    <property type="entry name" value="FAD-bd_PCMH-like_sf"/>
</dbReference>
<feature type="binding site" evidence="7">
    <location>
        <begin position="202"/>
        <end position="208"/>
    </location>
    <ligand>
        <name>FAD</name>
        <dbReference type="ChEBI" id="CHEBI:57692"/>
    </ligand>
</feature>
<dbReference type="GO" id="GO:0016491">
    <property type="term" value="F:oxidoreductase activity"/>
    <property type="evidence" value="ECO:0007669"/>
    <property type="project" value="UniProtKB-KW"/>
</dbReference>
<dbReference type="Gene3D" id="3.30.70.3450">
    <property type="match status" value="1"/>
</dbReference>
<feature type="binding site" evidence="7">
    <location>
        <begin position="215"/>
        <end position="218"/>
    </location>
    <ligand>
        <name>FAD</name>
        <dbReference type="ChEBI" id="CHEBI:57692"/>
    </ligand>
</feature>
<evidence type="ECO:0000256" key="3">
    <source>
        <dbReference type="ARBA" id="ARBA00022827"/>
    </source>
</evidence>
<dbReference type="OrthoDB" id="9811557at2"/>
<evidence type="ECO:0000256" key="7">
    <source>
        <dbReference type="PIRSR" id="PIRSR625650-3"/>
    </source>
</evidence>
<dbReference type="PANTHER" id="PTHR46568">
    <property type="entry name" value="ALKYLDIHYDROXYACETONEPHOSPHATE SYNTHASE, PEROXISOMAL"/>
    <property type="match status" value="1"/>
</dbReference>
<evidence type="ECO:0000256" key="8">
    <source>
        <dbReference type="PIRSR" id="PIRSR625650-4"/>
    </source>
</evidence>
<dbReference type="AlphaFoldDB" id="A0A2T4UMU6"/>
<dbReference type="InterPro" id="IPR006094">
    <property type="entry name" value="Oxid_FAD_bind_N"/>
</dbReference>
<feature type="domain" description="FAD-binding PCMH-type" evidence="9">
    <location>
        <begin position="101"/>
        <end position="282"/>
    </location>
</feature>
<dbReference type="GO" id="GO:0008610">
    <property type="term" value="P:lipid biosynthetic process"/>
    <property type="evidence" value="ECO:0007669"/>
    <property type="project" value="InterPro"/>
</dbReference>
<dbReference type="RefSeq" id="WP_107569315.1">
    <property type="nucleotide sequence ID" value="NZ_PYYB01000001.1"/>
</dbReference>
<feature type="active site" description="Proton donor/acceptor" evidence="5">
    <location>
        <position position="473"/>
    </location>
</feature>
<protein>
    <submittedName>
        <fullName evidence="10">FAD-binding oxidoreductase</fullName>
    </submittedName>
</protein>
<dbReference type="PANTHER" id="PTHR46568:SF1">
    <property type="entry name" value="ALKYLDIHYDROXYACETONEPHOSPHATE SYNTHASE, PEROXISOMAL"/>
    <property type="match status" value="1"/>
</dbReference>
<sequence length="553" mass="59416">MPQAMKWWGWGLEGIEFTHEDKPQLAGFIRERIGLDITTATAKPARFEDLGVPEPTLPEALGDALRAAVGAEHVSVDPLDRVIHARGKSIRDLIRTRRADLPRVPDAVLRPGTEDEVAAVLAAALEHDAVVIPFGGGSSISGSIEPPAEETRPVLSVDMSRLDRVLAIDPASRLARVQAGVYGPELEQQLGAQGFTMGHFPDSFTHSTLGGWIATRSSGMQSDRYGDVADITKGLRVVTPTGTLVVQPNPTMSTGPSIREMVLGSEGRLGIITEATVQVRRLPAERTILGYLFPTFAAGLAAMEEIAASEYTPSVTRVSDAPETQFSFATRKASTLLDTVQSKALQLFLKKRKGYDLEQMCLSFIGYEGSPEHVKAQRKGVGRIVGRHGGLCIGASPGVLYDQKKFDTPYIRDFLLDRGAAADVSETAMPWSKLQAVHTAVTAAGHGAFAQLGVQGYLMCHLSHSYHAGACLYFTFAFPPSPGGDMLAEYDVVKQAIQQAFVDNGATLSHHHAVGTEHAQWLQEDISAPGVRLLGALFDGTDPGRNLNPGKIV</sequence>
<accession>A0A2T4UMU6</accession>
<evidence type="ECO:0000256" key="2">
    <source>
        <dbReference type="ARBA" id="ARBA00022630"/>
    </source>
</evidence>
<comment type="caution">
    <text evidence="10">The sequence shown here is derived from an EMBL/GenBank/DDBJ whole genome shotgun (WGS) entry which is preliminary data.</text>
</comment>
<dbReference type="Gene3D" id="3.30.465.10">
    <property type="match status" value="1"/>
</dbReference>